<protein>
    <submittedName>
        <fullName evidence="1">Uncharacterized protein</fullName>
    </submittedName>
</protein>
<dbReference type="AlphaFoldDB" id="A0A645IAT5"/>
<organism evidence="1">
    <name type="scientific">bioreactor metagenome</name>
    <dbReference type="NCBI Taxonomy" id="1076179"/>
    <lineage>
        <taxon>unclassified sequences</taxon>
        <taxon>metagenomes</taxon>
        <taxon>ecological metagenomes</taxon>
    </lineage>
</organism>
<dbReference type="EMBL" id="VSSQ01109981">
    <property type="protein sequence ID" value="MPN48026.1"/>
    <property type="molecule type" value="Genomic_DNA"/>
</dbReference>
<accession>A0A645IAT5</accession>
<evidence type="ECO:0000313" key="1">
    <source>
        <dbReference type="EMBL" id="MPN48026.1"/>
    </source>
</evidence>
<comment type="caution">
    <text evidence="1">The sequence shown here is derived from an EMBL/GenBank/DDBJ whole genome shotgun (WGS) entry which is preliminary data.</text>
</comment>
<gene>
    <name evidence="1" type="ORF">SDC9_195630</name>
</gene>
<name>A0A645IAT5_9ZZZZ</name>
<proteinExistence type="predicted"/>
<sequence>MNGGYPLHPTEKDGETGLAAEFQFFRDLPNRQLAVDKLVFRDREQFIHQKRVGRNSEISDKARDEHLLQFVLSACDMVDHFPAAFQNDEEAMGR</sequence>
<reference evidence="1" key="1">
    <citation type="submission" date="2019-08" db="EMBL/GenBank/DDBJ databases">
        <authorList>
            <person name="Kucharzyk K."/>
            <person name="Murdoch R.W."/>
            <person name="Higgins S."/>
            <person name="Loffler F."/>
        </authorList>
    </citation>
    <scope>NUCLEOTIDE SEQUENCE</scope>
</reference>